<dbReference type="SUPFAM" id="SSF53056">
    <property type="entry name" value="beta-carbonic anhydrase, cab"/>
    <property type="match status" value="1"/>
</dbReference>
<name>A0ABR0KBN5_9EURO</name>
<dbReference type="EC" id="4.2.1.1" evidence="5"/>
<dbReference type="Gene3D" id="3.40.1050.10">
    <property type="entry name" value="Carbonic anhydrase"/>
    <property type="match status" value="1"/>
</dbReference>
<dbReference type="EMBL" id="JAVRRG010000048">
    <property type="protein sequence ID" value="KAK5093101.1"/>
    <property type="molecule type" value="Genomic_DNA"/>
</dbReference>
<gene>
    <name evidence="6" type="ORF">LTR24_004633</name>
</gene>
<keyword evidence="3" id="KW-0479">Metal-binding</keyword>
<keyword evidence="5" id="KW-0456">Lyase</keyword>
<evidence type="ECO:0000313" key="6">
    <source>
        <dbReference type="EMBL" id="KAK5093101.1"/>
    </source>
</evidence>
<evidence type="ECO:0000256" key="2">
    <source>
        <dbReference type="ARBA" id="ARBA00006217"/>
    </source>
</evidence>
<evidence type="ECO:0000256" key="5">
    <source>
        <dbReference type="RuleBase" id="RU003956"/>
    </source>
</evidence>
<dbReference type="Pfam" id="PF00484">
    <property type="entry name" value="Pro_CA"/>
    <property type="match status" value="1"/>
</dbReference>
<dbReference type="Proteomes" id="UP001345013">
    <property type="component" value="Unassembled WGS sequence"/>
</dbReference>
<evidence type="ECO:0000256" key="3">
    <source>
        <dbReference type="ARBA" id="ARBA00022723"/>
    </source>
</evidence>
<comment type="caution">
    <text evidence="6">The sequence shown here is derived from an EMBL/GenBank/DDBJ whole genome shotgun (WGS) entry which is preliminary data.</text>
</comment>
<dbReference type="SMART" id="SM00947">
    <property type="entry name" value="Pro_CA"/>
    <property type="match status" value="1"/>
</dbReference>
<evidence type="ECO:0000256" key="4">
    <source>
        <dbReference type="ARBA" id="ARBA00022833"/>
    </source>
</evidence>
<evidence type="ECO:0000313" key="7">
    <source>
        <dbReference type="Proteomes" id="UP001345013"/>
    </source>
</evidence>
<protein>
    <recommendedName>
        <fullName evidence="5">Carbonic anhydrase</fullName>
        <ecNumber evidence="5">4.2.1.1</ecNumber>
    </recommendedName>
    <alternativeName>
        <fullName evidence="5">Carbonate dehydratase</fullName>
    </alternativeName>
</protein>
<comment type="function">
    <text evidence="5">Reversible hydration of carbon dioxide.</text>
</comment>
<keyword evidence="7" id="KW-1185">Reference proteome</keyword>
<comment type="similarity">
    <text evidence="2 5">Belongs to the beta-class carbonic anhydrase family.</text>
</comment>
<sequence length="178" mass="19730">MSHPPTASDLIARNTTYQPTHHPTATLSERFASGLKGPTVAIIACPDPRCIPETFLNLTTWDAVVIRTAGSNVTAALPTLIAIDKLVGLQEIMVVNHTDCGALMYRDDEIRETLRARAPRMAHVIEQMAFGEITGTLEDRVTEHVAIARRCELLRQELREKVTGYIYDLKDGSLKHVN</sequence>
<organism evidence="6 7">
    <name type="scientific">Lithohypha guttulata</name>
    <dbReference type="NCBI Taxonomy" id="1690604"/>
    <lineage>
        <taxon>Eukaryota</taxon>
        <taxon>Fungi</taxon>
        <taxon>Dikarya</taxon>
        <taxon>Ascomycota</taxon>
        <taxon>Pezizomycotina</taxon>
        <taxon>Eurotiomycetes</taxon>
        <taxon>Chaetothyriomycetidae</taxon>
        <taxon>Chaetothyriales</taxon>
        <taxon>Trichomeriaceae</taxon>
        <taxon>Lithohypha</taxon>
    </lineage>
</organism>
<keyword evidence="4 5" id="KW-0862">Zinc</keyword>
<dbReference type="PANTHER" id="PTHR43175">
    <property type="entry name" value="CARBONIC ANHYDRASE"/>
    <property type="match status" value="1"/>
</dbReference>
<dbReference type="PANTHER" id="PTHR43175:SF3">
    <property type="entry name" value="CARBON DISULFIDE HYDROLASE"/>
    <property type="match status" value="1"/>
</dbReference>
<accession>A0ABR0KBN5</accession>
<reference evidence="6 7" key="1">
    <citation type="submission" date="2023-08" db="EMBL/GenBank/DDBJ databases">
        <title>Black Yeasts Isolated from many extreme environments.</title>
        <authorList>
            <person name="Coleine C."/>
            <person name="Stajich J.E."/>
            <person name="Selbmann L."/>
        </authorList>
    </citation>
    <scope>NUCLEOTIDE SEQUENCE [LARGE SCALE GENOMIC DNA]</scope>
    <source>
        <strain evidence="6 7">CCFEE 5885</strain>
    </source>
</reference>
<dbReference type="InterPro" id="IPR036874">
    <property type="entry name" value="Carbonic_anhydrase_sf"/>
</dbReference>
<evidence type="ECO:0000256" key="1">
    <source>
        <dbReference type="ARBA" id="ARBA00001947"/>
    </source>
</evidence>
<proteinExistence type="inferred from homology"/>
<dbReference type="InterPro" id="IPR001765">
    <property type="entry name" value="Carbonic_anhydrase"/>
</dbReference>
<comment type="cofactor">
    <cofactor evidence="1">
        <name>Zn(2+)</name>
        <dbReference type="ChEBI" id="CHEBI:29105"/>
    </cofactor>
</comment>
<comment type="catalytic activity">
    <reaction evidence="5">
        <text>hydrogencarbonate + H(+) = CO2 + H2O</text>
        <dbReference type="Rhea" id="RHEA:10748"/>
        <dbReference type="ChEBI" id="CHEBI:15377"/>
        <dbReference type="ChEBI" id="CHEBI:15378"/>
        <dbReference type="ChEBI" id="CHEBI:16526"/>
        <dbReference type="ChEBI" id="CHEBI:17544"/>
        <dbReference type="EC" id="4.2.1.1"/>
    </reaction>
</comment>